<proteinExistence type="predicted"/>
<dbReference type="AlphaFoldDB" id="A0A8H3ENT2"/>
<comment type="caution">
    <text evidence="2">The sequence shown here is derived from an EMBL/GenBank/DDBJ whole genome shotgun (WGS) entry which is preliminary data.</text>
</comment>
<gene>
    <name evidence="2" type="ORF">IMSHALPRED_007550</name>
</gene>
<dbReference type="Proteomes" id="UP000664534">
    <property type="component" value="Unassembled WGS sequence"/>
</dbReference>
<feature type="region of interest" description="Disordered" evidence="1">
    <location>
        <begin position="301"/>
        <end position="431"/>
    </location>
</feature>
<evidence type="ECO:0000256" key="1">
    <source>
        <dbReference type="SAM" id="MobiDB-lite"/>
    </source>
</evidence>
<accession>A0A8H3ENT2</accession>
<protein>
    <submittedName>
        <fullName evidence="2">Uncharacterized protein</fullName>
    </submittedName>
</protein>
<feature type="compositionally biased region" description="Polar residues" evidence="1">
    <location>
        <begin position="391"/>
        <end position="408"/>
    </location>
</feature>
<feature type="region of interest" description="Disordered" evidence="1">
    <location>
        <begin position="1"/>
        <end position="21"/>
    </location>
</feature>
<organism evidence="2 3">
    <name type="scientific">Imshaugia aleurites</name>
    <dbReference type="NCBI Taxonomy" id="172621"/>
    <lineage>
        <taxon>Eukaryota</taxon>
        <taxon>Fungi</taxon>
        <taxon>Dikarya</taxon>
        <taxon>Ascomycota</taxon>
        <taxon>Pezizomycotina</taxon>
        <taxon>Lecanoromycetes</taxon>
        <taxon>OSLEUM clade</taxon>
        <taxon>Lecanoromycetidae</taxon>
        <taxon>Lecanorales</taxon>
        <taxon>Lecanorineae</taxon>
        <taxon>Parmeliaceae</taxon>
        <taxon>Imshaugia</taxon>
    </lineage>
</organism>
<name>A0A8H3ENT2_9LECA</name>
<dbReference type="OrthoDB" id="5320482at2759"/>
<reference evidence="2" key="1">
    <citation type="submission" date="2021-03" db="EMBL/GenBank/DDBJ databases">
        <authorList>
            <person name="Tagirdzhanova G."/>
        </authorList>
    </citation>
    <scope>NUCLEOTIDE SEQUENCE</scope>
</reference>
<evidence type="ECO:0000313" key="3">
    <source>
        <dbReference type="Proteomes" id="UP000664534"/>
    </source>
</evidence>
<keyword evidence="3" id="KW-1185">Reference proteome</keyword>
<sequence>MDVNATRASASEVGQDAALDTTKLPADHAPRFLAEAKRIFEDRKPPFVTSPGNSTAGSKRPVFLAKDGQRPLLPIRTDLVAKHWGSHHTDGLYWTLDLNGERFIVQSFPNKGCISGAKWVYCSWTGVGEEFHDLPLAFTCINGEYTSTLGSRGESTAATHPSIAQKTSMANATAHSLHDDHPRDIGPLPGDHPVEYLDEAKNLYVDSKPPFVIAKTKKPRRHVFLAAQDGRFSTATEAEVMHRAWDSANDYPTLDLDGKRYIVSGNAGGFPGGYQYHLWLGSTIGRVKKVAAYRGLQATASKTSSGLTEHLSKVNDDPLLSSSSDDEEDEDLSASATGLRFSTRQSIARSEPPVQKELPKGTSKTTKRARSPTPPAHFGLRKSRAPGHAPKQTSRRTLYASSGTSELSSPPYETPARTPKTSDPPAPAPVPETEALQIEAPTSLPTLTLPKQTHTILRATRDSTIIGFVPLRLATCMTMSALFSSVIAASGHRERDEPITLLMAVFDWKDETDVYKTIYIEKGTSGSFEIFLEIIDEAPCWKDEGGKCGVAIEVVRA</sequence>
<dbReference type="EMBL" id="CAJPDT010000005">
    <property type="protein sequence ID" value="CAF9908970.1"/>
    <property type="molecule type" value="Genomic_DNA"/>
</dbReference>
<evidence type="ECO:0000313" key="2">
    <source>
        <dbReference type="EMBL" id="CAF9908970.1"/>
    </source>
</evidence>